<evidence type="ECO:0000256" key="3">
    <source>
        <dbReference type="SAM" id="MobiDB-lite"/>
    </source>
</evidence>
<comment type="caution">
    <text evidence="5">The sequence shown here is derived from an EMBL/GenBank/DDBJ whole genome shotgun (WGS) entry which is preliminary data.</text>
</comment>
<feature type="region of interest" description="Disordered" evidence="3">
    <location>
        <begin position="46"/>
        <end position="68"/>
    </location>
</feature>
<dbReference type="AlphaFoldDB" id="A0A821EZZ4"/>
<dbReference type="Proteomes" id="UP000663862">
    <property type="component" value="Unassembled WGS sequence"/>
</dbReference>
<evidence type="ECO:0000313" key="6">
    <source>
        <dbReference type="Proteomes" id="UP000663862"/>
    </source>
</evidence>
<dbReference type="GO" id="GO:0046872">
    <property type="term" value="F:metal ion binding"/>
    <property type="evidence" value="ECO:0007669"/>
    <property type="project" value="UniProtKB-KW"/>
</dbReference>
<proteinExistence type="predicted"/>
<evidence type="ECO:0000256" key="1">
    <source>
        <dbReference type="ARBA" id="ARBA00001968"/>
    </source>
</evidence>
<comment type="cofactor">
    <cofactor evidence="1">
        <name>a divalent metal cation</name>
        <dbReference type="ChEBI" id="CHEBI:60240"/>
    </cofactor>
</comment>
<reference evidence="5" key="1">
    <citation type="submission" date="2021-02" db="EMBL/GenBank/DDBJ databases">
        <authorList>
            <person name="Nowell W R."/>
        </authorList>
    </citation>
    <scope>NUCLEOTIDE SEQUENCE</scope>
</reference>
<name>A0A821EZZ4_9BILA</name>
<dbReference type="EMBL" id="CAJOBQ010004771">
    <property type="protein sequence ID" value="CAF4643565.1"/>
    <property type="molecule type" value="Genomic_DNA"/>
</dbReference>
<keyword evidence="2" id="KW-0479">Metal-binding</keyword>
<evidence type="ECO:0000256" key="2">
    <source>
        <dbReference type="ARBA" id="ARBA00022723"/>
    </source>
</evidence>
<dbReference type="InterPro" id="IPR027806">
    <property type="entry name" value="HARBI1_dom"/>
</dbReference>
<protein>
    <recommendedName>
        <fullName evidence="4">DDE Tnp4 domain-containing protein</fullName>
    </recommendedName>
</protein>
<organism evidence="5 6">
    <name type="scientific">Rotaria socialis</name>
    <dbReference type="NCBI Taxonomy" id="392032"/>
    <lineage>
        <taxon>Eukaryota</taxon>
        <taxon>Metazoa</taxon>
        <taxon>Spiralia</taxon>
        <taxon>Gnathifera</taxon>
        <taxon>Rotifera</taxon>
        <taxon>Eurotatoria</taxon>
        <taxon>Bdelloidea</taxon>
        <taxon>Philodinida</taxon>
        <taxon>Philodinidae</taxon>
        <taxon>Rotaria</taxon>
    </lineage>
</organism>
<accession>A0A821EZZ4</accession>
<dbReference type="Pfam" id="PF13359">
    <property type="entry name" value="DDE_Tnp_4"/>
    <property type="match status" value="1"/>
</dbReference>
<evidence type="ECO:0000259" key="4">
    <source>
        <dbReference type="Pfam" id="PF13359"/>
    </source>
</evidence>
<sequence>MEVFFLSARSLKRVHNDDPGCFDCRMKYLNWLKKVDEDFDHLKERDVNHDENSDNAMETDVDGGNKSDKCSVTEQHVKGDTSEIAIRVPRCTKSHRSCIVCELSDETCKVLSKQQRTLIFVKRGIFISEDARCCPSHIYNKQLNFDSLCQIRGTHFDKLVFDANRLEEIIADFRLIVDNLKTFDFDDPYSLSDMDYYNITGLHKDEFDIVVDSVVSMRESRIRSKRTTTALFCAKMRLGLSNSVLSTMFHIKDDKVVSRIIHQVTEALMKNFVPKHTGFRHVSRQTVLEQHQTLKANMLLTSNNQQVVVVMDGTYLYLQKDAAPTMRTLGFHVQMPRFLNGKKQFTTEEANQSRLVTANRWVVESVNGKIKQWKFFNQTIQNSAIPFISSRLQIVCSFINAFSSRAIINIDGGFEVAKQMISQLNQKNKLQERLDQLNGEKRLTWKKYDATMCIFPSMTGNDVQDISLGKLQTSCGFYECSFKSRNLPNSYGEKLHPRTYYNIDSERRRPRIYRRALSQTKRFGSRSREVGCCSHVAAVLWHRGVQRAAINPATDPLSAVNSIQSVHDSIYHTFADEEPDDDNHIRYSLYSNDLDDTSTMTHSDDE</sequence>
<evidence type="ECO:0000313" key="5">
    <source>
        <dbReference type="EMBL" id="CAF4643565.1"/>
    </source>
</evidence>
<feature type="domain" description="DDE Tnp4" evidence="4">
    <location>
        <begin position="327"/>
        <end position="400"/>
    </location>
</feature>
<gene>
    <name evidence="5" type="ORF">TSG867_LOCUS30337</name>
</gene>